<sequence>MNKRTIPLSLLDKLQVPGKNVTNASILDFYNNSQLRKVTLVMGCVWGLSGSLNKNNLLAEAKLFDEVSEEVAKNTLLNAMMEPDPALFSKPVRSRQASTSRQDA</sequence>
<accession>L5LT32</accession>
<dbReference type="Proteomes" id="UP000010556">
    <property type="component" value="Unassembled WGS sequence"/>
</dbReference>
<reference evidence="2" key="1">
    <citation type="journal article" date="2013" name="Science">
        <title>Comparative analysis of bat genomes provides insight into the evolution of flight and immunity.</title>
        <authorList>
            <person name="Zhang G."/>
            <person name="Cowled C."/>
            <person name="Shi Z."/>
            <person name="Huang Z."/>
            <person name="Bishop-Lilly K.A."/>
            <person name="Fang X."/>
            <person name="Wynne J.W."/>
            <person name="Xiong Z."/>
            <person name="Baker M.L."/>
            <person name="Zhao W."/>
            <person name="Tachedjian M."/>
            <person name="Zhu Y."/>
            <person name="Zhou P."/>
            <person name="Jiang X."/>
            <person name="Ng J."/>
            <person name="Yang L."/>
            <person name="Wu L."/>
            <person name="Xiao J."/>
            <person name="Feng Y."/>
            <person name="Chen Y."/>
            <person name="Sun X."/>
            <person name="Zhang Y."/>
            <person name="Marsh G.A."/>
            <person name="Crameri G."/>
            <person name="Broder C.C."/>
            <person name="Frey K.G."/>
            <person name="Wang L.F."/>
            <person name="Wang J."/>
        </authorList>
    </citation>
    <scope>NUCLEOTIDE SEQUENCE [LARGE SCALE GENOMIC DNA]</scope>
</reference>
<gene>
    <name evidence="1" type="ORF">MDA_GLEAN10009737</name>
</gene>
<proteinExistence type="predicted"/>
<dbReference type="eggNOG" id="KOG0255">
    <property type="taxonomic scope" value="Eukaryota"/>
</dbReference>
<dbReference type="AlphaFoldDB" id="L5LT32"/>
<dbReference type="EMBL" id="KB108105">
    <property type="protein sequence ID" value="ELK29222.1"/>
    <property type="molecule type" value="Genomic_DNA"/>
</dbReference>
<evidence type="ECO:0000313" key="1">
    <source>
        <dbReference type="EMBL" id="ELK29222.1"/>
    </source>
</evidence>
<name>L5LT32_MYODS</name>
<evidence type="ECO:0000313" key="2">
    <source>
        <dbReference type="Proteomes" id="UP000010556"/>
    </source>
</evidence>
<keyword evidence="2" id="KW-1185">Reference proteome</keyword>
<organism evidence="1 2">
    <name type="scientific">Myotis davidii</name>
    <name type="common">David's myotis</name>
    <dbReference type="NCBI Taxonomy" id="225400"/>
    <lineage>
        <taxon>Eukaryota</taxon>
        <taxon>Metazoa</taxon>
        <taxon>Chordata</taxon>
        <taxon>Craniata</taxon>
        <taxon>Vertebrata</taxon>
        <taxon>Euteleostomi</taxon>
        <taxon>Mammalia</taxon>
        <taxon>Eutheria</taxon>
        <taxon>Laurasiatheria</taxon>
        <taxon>Chiroptera</taxon>
        <taxon>Yangochiroptera</taxon>
        <taxon>Vespertilionidae</taxon>
        <taxon>Myotis</taxon>
    </lineage>
</organism>
<protein>
    <submittedName>
        <fullName evidence="1">Solute carrier family 22 member 14</fullName>
    </submittedName>
</protein>